<comment type="caution">
    <text evidence="5">The sequence shown here is derived from an EMBL/GenBank/DDBJ whole genome shotgun (WGS) entry which is preliminary data.</text>
</comment>
<keyword evidence="6" id="KW-1185">Reference proteome</keyword>
<dbReference type="AlphaFoldDB" id="A0A8J7HSE1"/>
<evidence type="ECO:0000256" key="3">
    <source>
        <dbReference type="ARBA" id="ARBA00022723"/>
    </source>
</evidence>
<feature type="binding site" evidence="4">
    <location>
        <position position="215"/>
    </location>
    <ligand>
        <name>a divalent metal cation</name>
        <dbReference type="ChEBI" id="CHEBI:60240"/>
        <label>2</label>
    </ligand>
</feature>
<comment type="similarity">
    <text evidence="1">Belongs to the GTP cyclohydrolase I type 2/NIF3 family.</text>
</comment>
<dbReference type="RefSeq" id="WP_198124559.1">
    <property type="nucleotide sequence ID" value="NZ_JAECZC010000014.1"/>
</dbReference>
<gene>
    <name evidence="5" type="ORF">I8748_10775</name>
</gene>
<feature type="binding site" evidence="4">
    <location>
        <position position="94"/>
    </location>
    <ligand>
        <name>a divalent metal cation</name>
        <dbReference type="ChEBI" id="CHEBI:60240"/>
        <label>1</label>
    </ligand>
</feature>
<reference evidence="5 6" key="1">
    <citation type="journal article" date="2021" name="Int. J. Syst. Evol. Microbiol.">
        <title>Amazonocrinis nigriterrae gen. nov., sp. nov., Atlanticothrix silvestris gen. nov., sp. nov. and Dendronalium phyllosphericum gen. nov., sp. nov., nostocacean cyanobacteria from Brazilian environments.</title>
        <authorList>
            <person name="Alvarenga D.O."/>
            <person name="Andreote A.P.D."/>
            <person name="Branco L.H.Z."/>
            <person name="Delbaje E."/>
            <person name="Cruz R.B."/>
            <person name="Varani A.M."/>
            <person name="Fiore M.F."/>
        </authorList>
    </citation>
    <scope>NUCLEOTIDE SEQUENCE [LARGE SCALE GENOMIC DNA]</scope>
    <source>
        <strain evidence="5 6">CENA67</strain>
    </source>
</reference>
<accession>A0A8J7HSE1</accession>
<name>A0A8J7HSE1_9NOST</name>
<proteinExistence type="inferred from homology"/>
<sequence length="260" mass="29210">MTSECNSIVIEDIVEFLNRLFAVERFPASERGGVYLPSLRPVRRLGLALEPGMQLQEWVRAQRLDALFLHRPWKLEAAQIPPDIGVISYHLPFDECLTMGFNFRLAQVLNMSSLEVLGEKDNRAIGMLGEIPTQSFTGLCSCVTQIFGGQEQIYLAVQTDVKRIAVVGAMTDLLIREAAVRGAGVYITGQFRQPALEAMRDSKMGAIAIGHRRSEVWGLRALAGLLRERWFSLEVITLTVLGATCWQFMINYFVIIQTYI</sequence>
<evidence type="ECO:0000256" key="4">
    <source>
        <dbReference type="PIRSR" id="PIRSR602678-1"/>
    </source>
</evidence>
<dbReference type="EMBL" id="JAECZC010000014">
    <property type="protein sequence ID" value="MBH8562655.1"/>
    <property type="molecule type" value="Genomic_DNA"/>
</dbReference>
<protein>
    <recommendedName>
        <fullName evidence="2">GTP cyclohydrolase 1 type 2 homolog</fullName>
    </recommendedName>
</protein>
<organism evidence="5 6">
    <name type="scientific">Amazonocrinis nigriterrae CENA67</name>
    <dbReference type="NCBI Taxonomy" id="2794033"/>
    <lineage>
        <taxon>Bacteria</taxon>
        <taxon>Bacillati</taxon>
        <taxon>Cyanobacteriota</taxon>
        <taxon>Cyanophyceae</taxon>
        <taxon>Nostocales</taxon>
        <taxon>Nostocaceae</taxon>
        <taxon>Amazonocrinis</taxon>
        <taxon>Amazonocrinis nigriterrae</taxon>
    </lineage>
</organism>
<dbReference type="Gene3D" id="3.40.1390.30">
    <property type="entry name" value="NIF3 (NGG1p interacting factor 3)-like"/>
    <property type="match status" value="2"/>
</dbReference>
<keyword evidence="3 4" id="KW-0479">Metal-binding</keyword>
<dbReference type="PANTHER" id="PTHR13799:SF14">
    <property type="entry name" value="GTP CYCLOHYDROLASE 1 TYPE 2 HOMOLOG"/>
    <property type="match status" value="1"/>
</dbReference>
<dbReference type="Pfam" id="PF01784">
    <property type="entry name" value="DUF34_NIF3"/>
    <property type="match status" value="1"/>
</dbReference>
<dbReference type="GO" id="GO:0005737">
    <property type="term" value="C:cytoplasm"/>
    <property type="evidence" value="ECO:0007669"/>
    <property type="project" value="TreeGrafter"/>
</dbReference>
<evidence type="ECO:0000313" key="6">
    <source>
        <dbReference type="Proteomes" id="UP000632766"/>
    </source>
</evidence>
<dbReference type="InterPro" id="IPR002678">
    <property type="entry name" value="DUF34/NIF3"/>
</dbReference>
<dbReference type="SUPFAM" id="SSF102705">
    <property type="entry name" value="NIF3 (NGG1p interacting factor 3)-like"/>
    <property type="match status" value="1"/>
</dbReference>
<dbReference type="GO" id="GO:0046872">
    <property type="term" value="F:metal ion binding"/>
    <property type="evidence" value="ECO:0007669"/>
    <property type="project" value="UniProtKB-KW"/>
</dbReference>
<dbReference type="InterPro" id="IPR036069">
    <property type="entry name" value="DUF34/NIF3_sf"/>
</dbReference>
<dbReference type="Proteomes" id="UP000632766">
    <property type="component" value="Unassembled WGS sequence"/>
</dbReference>
<feature type="binding site" evidence="4">
    <location>
        <position position="211"/>
    </location>
    <ligand>
        <name>a divalent metal cation</name>
        <dbReference type="ChEBI" id="CHEBI:60240"/>
        <label>1</label>
    </ligand>
</feature>
<dbReference type="PANTHER" id="PTHR13799">
    <property type="entry name" value="NGG1 INTERACTING FACTOR 3"/>
    <property type="match status" value="1"/>
</dbReference>
<evidence type="ECO:0000256" key="1">
    <source>
        <dbReference type="ARBA" id="ARBA00006964"/>
    </source>
</evidence>
<evidence type="ECO:0000313" key="5">
    <source>
        <dbReference type="EMBL" id="MBH8562655.1"/>
    </source>
</evidence>
<evidence type="ECO:0000256" key="2">
    <source>
        <dbReference type="ARBA" id="ARBA00022112"/>
    </source>
</evidence>